<dbReference type="InParanoid" id="A0A0G4G3M6"/>
<keyword evidence="2" id="KW-1185">Reference proteome</keyword>
<dbReference type="OrthoDB" id="26679at2759"/>
<evidence type="ECO:0000313" key="1">
    <source>
        <dbReference type="EMBL" id="CEM22863.1"/>
    </source>
</evidence>
<sequence length="364" mass="41370">MLLGGRHNGLTSRADPQQTRAIFRRQGSVSDTVMNEIKTQLEEQKQLLLSINSSVLSLVEDDKLDDIVGQLDRHALQVDERGTQLDEQTSQLEEHTDELETIKNAICGLNRSVSDIKGTVCESTVASLIDAGGSVATDHEELRRELEENIREELRKEFREKMATFGSSLRRKQLDQLEEWLGPDKTLRPVFRGTKEEWDEDAFFDIMENSTGPVVLLVRRNEYIFGCYIEAGIRAPEDGNDVHKYDTDVWFFSLAGHFDDPAARKIPIPKWRQQVVVARRGDESLGSALKVGHDYLCIGTRETWNEPDWIRSCQQAFPEKEFLCDDDEYQGETDYDDDVLLGGATVFEADEIEVLQVVPESVSE</sequence>
<dbReference type="PhylomeDB" id="A0A0G4G3M6"/>
<evidence type="ECO:0008006" key="3">
    <source>
        <dbReference type="Google" id="ProtNLM"/>
    </source>
</evidence>
<protein>
    <recommendedName>
        <fullName evidence="3">TLDc domain-containing protein</fullName>
    </recommendedName>
</protein>
<evidence type="ECO:0000313" key="2">
    <source>
        <dbReference type="Proteomes" id="UP000041254"/>
    </source>
</evidence>
<gene>
    <name evidence="1" type="ORF">Vbra_644</name>
</gene>
<reference evidence="1 2" key="1">
    <citation type="submission" date="2014-11" db="EMBL/GenBank/DDBJ databases">
        <authorList>
            <person name="Zhu J."/>
            <person name="Qi W."/>
            <person name="Song R."/>
        </authorList>
    </citation>
    <scope>NUCLEOTIDE SEQUENCE [LARGE SCALE GENOMIC DNA]</scope>
</reference>
<dbReference type="VEuPathDB" id="CryptoDB:Vbra_644"/>
<dbReference type="Proteomes" id="UP000041254">
    <property type="component" value="Unassembled WGS sequence"/>
</dbReference>
<accession>A0A0G4G3M6</accession>
<dbReference type="AlphaFoldDB" id="A0A0G4G3M6"/>
<name>A0A0G4G3M6_VITBC</name>
<dbReference type="EMBL" id="CDMY01000561">
    <property type="protein sequence ID" value="CEM22863.1"/>
    <property type="molecule type" value="Genomic_DNA"/>
</dbReference>
<proteinExistence type="predicted"/>
<organism evidence="1 2">
    <name type="scientific">Vitrella brassicaformis (strain CCMP3155)</name>
    <dbReference type="NCBI Taxonomy" id="1169540"/>
    <lineage>
        <taxon>Eukaryota</taxon>
        <taxon>Sar</taxon>
        <taxon>Alveolata</taxon>
        <taxon>Colpodellida</taxon>
        <taxon>Vitrellaceae</taxon>
        <taxon>Vitrella</taxon>
    </lineage>
</organism>